<gene>
    <name evidence="2" type="ORF">H9738_14120</name>
</gene>
<dbReference type="InterPro" id="IPR029063">
    <property type="entry name" value="SAM-dependent_MTases_sf"/>
</dbReference>
<dbReference type="CDD" id="cd02440">
    <property type="entry name" value="AdoMet_MTases"/>
    <property type="match status" value="1"/>
</dbReference>
<dbReference type="SUPFAM" id="SSF53335">
    <property type="entry name" value="S-adenosyl-L-methionine-dependent methyltransferases"/>
    <property type="match status" value="1"/>
</dbReference>
<keyword evidence="2" id="KW-0489">Methyltransferase</keyword>
<comment type="caution">
    <text evidence="2">The sequence shown here is derived from an EMBL/GenBank/DDBJ whole genome shotgun (WGS) entry which is preliminary data.</text>
</comment>
<dbReference type="EMBL" id="DXFG01000324">
    <property type="protein sequence ID" value="HIX38979.1"/>
    <property type="molecule type" value="Genomic_DNA"/>
</dbReference>
<dbReference type="InterPro" id="IPR013216">
    <property type="entry name" value="Methyltransf_11"/>
</dbReference>
<dbReference type="Pfam" id="PF08241">
    <property type="entry name" value="Methyltransf_11"/>
    <property type="match status" value="1"/>
</dbReference>
<proteinExistence type="predicted"/>
<dbReference type="PANTHER" id="PTHR43591">
    <property type="entry name" value="METHYLTRANSFERASE"/>
    <property type="match status" value="1"/>
</dbReference>
<protein>
    <submittedName>
        <fullName evidence="2">Class I SAM-dependent methyltransferase</fullName>
    </submittedName>
</protein>
<accession>A0A9D1VPS3</accession>
<evidence type="ECO:0000259" key="1">
    <source>
        <dbReference type="Pfam" id="PF08241"/>
    </source>
</evidence>
<reference evidence="2" key="2">
    <citation type="submission" date="2021-04" db="EMBL/GenBank/DDBJ databases">
        <authorList>
            <person name="Gilroy R."/>
        </authorList>
    </citation>
    <scope>NUCLEOTIDE SEQUENCE</scope>
    <source>
        <strain evidence="2">ChiHjej12B11-1927</strain>
    </source>
</reference>
<organism evidence="2 3">
    <name type="scientific">Candidatus Blautia pullistercoris</name>
    <dbReference type="NCBI Taxonomy" id="2838499"/>
    <lineage>
        <taxon>Bacteria</taxon>
        <taxon>Bacillati</taxon>
        <taxon>Bacillota</taxon>
        <taxon>Clostridia</taxon>
        <taxon>Lachnospirales</taxon>
        <taxon>Lachnospiraceae</taxon>
        <taxon>Blautia</taxon>
    </lineage>
</organism>
<keyword evidence="2" id="KW-0808">Transferase</keyword>
<evidence type="ECO:0000313" key="2">
    <source>
        <dbReference type="EMBL" id="HIX38979.1"/>
    </source>
</evidence>
<dbReference type="Gene3D" id="3.40.50.150">
    <property type="entry name" value="Vaccinia Virus protein VP39"/>
    <property type="match status" value="1"/>
</dbReference>
<sequence length="249" mass="29046">MKENKYDDPVFFQKYSEMNRSKYGLQGAGEWQEFQKMMPDFTDKEVLDLGCGYGWHCAYGVQKGAAKVLGIDLSEKMLSQAEKINRHEKITYKRAAMEELEFPDHSFDIVLSSLAFHYIKDFPVLAEKISRWLRPEGTFLFSVEHPVFTAYGSQDWYYNEKGEILHFPVDNYYYEGKREAVFLGEKVTKYHRTLTTYVNTLLKTGFILESLVEPAPPENMLDLPGMKDEMRRPMMLLVRAKKINTGEKI</sequence>
<dbReference type="Proteomes" id="UP000824230">
    <property type="component" value="Unassembled WGS sequence"/>
</dbReference>
<name>A0A9D1VPS3_9FIRM</name>
<dbReference type="GO" id="GO:0032259">
    <property type="term" value="P:methylation"/>
    <property type="evidence" value="ECO:0007669"/>
    <property type="project" value="UniProtKB-KW"/>
</dbReference>
<dbReference type="AlphaFoldDB" id="A0A9D1VPS3"/>
<evidence type="ECO:0000313" key="3">
    <source>
        <dbReference type="Proteomes" id="UP000824230"/>
    </source>
</evidence>
<feature type="domain" description="Methyltransferase type 11" evidence="1">
    <location>
        <begin position="47"/>
        <end position="141"/>
    </location>
</feature>
<dbReference type="GO" id="GO:0008757">
    <property type="term" value="F:S-adenosylmethionine-dependent methyltransferase activity"/>
    <property type="evidence" value="ECO:0007669"/>
    <property type="project" value="InterPro"/>
</dbReference>
<reference evidence="2" key="1">
    <citation type="journal article" date="2021" name="PeerJ">
        <title>Extensive microbial diversity within the chicken gut microbiome revealed by metagenomics and culture.</title>
        <authorList>
            <person name="Gilroy R."/>
            <person name="Ravi A."/>
            <person name="Getino M."/>
            <person name="Pursley I."/>
            <person name="Horton D.L."/>
            <person name="Alikhan N.F."/>
            <person name="Baker D."/>
            <person name="Gharbi K."/>
            <person name="Hall N."/>
            <person name="Watson M."/>
            <person name="Adriaenssens E.M."/>
            <person name="Foster-Nyarko E."/>
            <person name="Jarju S."/>
            <person name="Secka A."/>
            <person name="Antonio M."/>
            <person name="Oren A."/>
            <person name="Chaudhuri R.R."/>
            <person name="La Ragione R."/>
            <person name="Hildebrand F."/>
            <person name="Pallen M.J."/>
        </authorList>
    </citation>
    <scope>NUCLEOTIDE SEQUENCE</scope>
    <source>
        <strain evidence="2">ChiHjej12B11-1927</strain>
    </source>
</reference>